<feature type="compositionally biased region" description="Basic and acidic residues" evidence="1">
    <location>
        <begin position="31"/>
        <end position="41"/>
    </location>
</feature>
<dbReference type="AlphaFoldDB" id="W6Y9N1"/>
<evidence type="ECO:0000313" key="3">
    <source>
        <dbReference type="Proteomes" id="UP000053841"/>
    </source>
</evidence>
<dbReference type="Proteomes" id="UP000053841">
    <property type="component" value="Unassembled WGS sequence"/>
</dbReference>
<protein>
    <submittedName>
        <fullName evidence="2">Uncharacterized protein</fullName>
    </submittedName>
</protein>
<dbReference type="GeneID" id="19154810"/>
<organism evidence="2 3">
    <name type="scientific">Cochliobolus carbonum (strain 26-R-13)</name>
    <name type="common">Maize leaf spot fungus</name>
    <name type="synonym">Bipolaris zeicola</name>
    <dbReference type="NCBI Taxonomy" id="930089"/>
    <lineage>
        <taxon>Eukaryota</taxon>
        <taxon>Fungi</taxon>
        <taxon>Dikarya</taxon>
        <taxon>Ascomycota</taxon>
        <taxon>Pezizomycotina</taxon>
        <taxon>Dothideomycetes</taxon>
        <taxon>Pleosporomycetidae</taxon>
        <taxon>Pleosporales</taxon>
        <taxon>Pleosporineae</taxon>
        <taxon>Pleosporaceae</taxon>
        <taxon>Bipolaris</taxon>
    </lineage>
</organism>
<evidence type="ECO:0000256" key="1">
    <source>
        <dbReference type="SAM" id="MobiDB-lite"/>
    </source>
</evidence>
<reference evidence="2 3" key="1">
    <citation type="journal article" date="2013" name="PLoS Genet.">
        <title>Comparative genome structure, secondary metabolite, and effector coding capacity across Cochliobolus pathogens.</title>
        <authorList>
            <person name="Condon B.J."/>
            <person name="Leng Y."/>
            <person name="Wu D."/>
            <person name="Bushley K.E."/>
            <person name="Ohm R.A."/>
            <person name="Otillar R."/>
            <person name="Martin J."/>
            <person name="Schackwitz W."/>
            <person name="Grimwood J."/>
            <person name="MohdZainudin N."/>
            <person name="Xue C."/>
            <person name="Wang R."/>
            <person name="Manning V.A."/>
            <person name="Dhillon B."/>
            <person name="Tu Z.J."/>
            <person name="Steffenson B.J."/>
            <person name="Salamov A."/>
            <person name="Sun H."/>
            <person name="Lowry S."/>
            <person name="LaButti K."/>
            <person name="Han J."/>
            <person name="Copeland A."/>
            <person name="Lindquist E."/>
            <person name="Barry K."/>
            <person name="Schmutz J."/>
            <person name="Baker S.E."/>
            <person name="Ciuffetti L.M."/>
            <person name="Grigoriev I.V."/>
            <person name="Zhong S."/>
            <person name="Turgeon B.G."/>
        </authorList>
    </citation>
    <scope>NUCLEOTIDE SEQUENCE [LARGE SCALE GENOMIC DNA]</scope>
    <source>
        <strain evidence="2 3">26-R-13</strain>
    </source>
</reference>
<dbReference type="HOGENOM" id="CLU_1992223_0_0_1"/>
<proteinExistence type="predicted"/>
<accession>W6Y9N1</accession>
<feature type="region of interest" description="Disordered" evidence="1">
    <location>
        <begin position="31"/>
        <end position="51"/>
    </location>
</feature>
<dbReference type="EMBL" id="KI964641">
    <property type="protein sequence ID" value="EUC32149.1"/>
    <property type="molecule type" value="Genomic_DNA"/>
</dbReference>
<evidence type="ECO:0000313" key="2">
    <source>
        <dbReference type="EMBL" id="EUC32149.1"/>
    </source>
</evidence>
<keyword evidence="3" id="KW-1185">Reference proteome</keyword>
<name>W6Y9N1_COCC2</name>
<gene>
    <name evidence="2" type="ORF">COCCADRAFT_99470</name>
</gene>
<dbReference type="RefSeq" id="XP_007713592.1">
    <property type="nucleotide sequence ID" value="XM_007715402.1"/>
</dbReference>
<dbReference type="KEGG" id="bze:COCCADRAFT_99470"/>
<sequence>MLSKRSWCHIGHSSTGVTVVDLARFENRIDPSDPTKDHRFSEPISSHAWRDTTRPPIEQTLLVAIRGGCMVLHCAFKIVQVSIDTHSHYMKSHSRSTMEQSPESPYSVRPVQLSPMMICIVLTGN</sequence>